<evidence type="ECO:0008006" key="3">
    <source>
        <dbReference type="Google" id="ProtNLM"/>
    </source>
</evidence>
<organism evidence="1 2">
    <name type="scientific">Aminobacter aganoensis</name>
    <dbReference type="NCBI Taxonomy" id="83264"/>
    <lineage>
        <taxon>Bacteria</taxon>
        <taxon>Pseudomonadati</taxon>
        <taxon>Pseudomonadota</taxon>
        <taxon>Alphaproteobacteria</taxon>
        <taxon>Hyphomicrobiales</taxon>
        <taxon>Phyllobacteriaceae</taxon>
        <taxon>Aminobacter</taxon>
    </lineage>
</organism>
<dbReference type="RefSeq" id="WP_055972746.1">
    <property type="nucleotide sequence ID" value="NZ_JACHOU010000015.1"/>
</dbReference>
<dbReference type="EMBL" id="JACHOU010000015">
    <property type="protein sequence ID" value="MBB6356555.1"/>
    <property type="molecule type" value="Genomic_DNA"/>
</dbReference>
<sequence>MRRSSSYVIVELIREVKSRRTSGMTKGTTMFFDSLLTRARESASKRKQYKRLVAEIDGFSGRDLADMRADRSEMLYQAFKQVYG</sequence>
<comment type="caution">
    <text evidence="1">The sequence shown here is derived from an EMBL/GenBank/DDBJ whole genome shotgun (WGS) entry which is preliminary data.</text>
</comment>
<gene>
    <name evidence="1" type="ORF">GGR00_004367</name>
</gene>
<proteinExistence type="predicted"/>
<protein>
    <recommendedName>
        <fullName evidence="3">DUF1127 domain-containing protein</fullName>
    </recommendedName>
</protein>
<name>A0A7X0FBE6_9HYPH</name>
<evidence type="ECO:0000313" key="2">
    <source>
        <dbReference type="Proteomes" id="UP000536262"/>
    </source>
</evidence>
<keyword evidence="2" id="KW-1185">Reference proteome</keyword>
<evidence type="ECO:0000313" key="1">
    <source>
        <dbReference type="EMBL" id="MBB6356555.1"/>
    </source>
</evidence>
<dbReference type="Proteomes" id="UP000536262">
    <property type="component" value="Unassembled WGS sequence"/>
</dbReference>
<accession>A0A7X0FBE6</accession>
<dbReference type="AlphaFoldDB" id="A0A7X0FBE6"/>
<reference evidence="1 2" key="1">
    <citation type="submission" date="2020-08" db="EMBL/GenBank/DDBJ databases">
        <title>Genomic Encyclopedia of Type Strains, Phase IV (KMG-IV): sequencing the most valuable type-strain genomes for metagenomic binning, comparative biology and taxonomic classification.</title>
        <authorList>
            <person name="Goeker M."/>
        </authorList>
    </citation>
    <scope>NUCLEOTIDE SEQUENCE [LARGE SCALE GENOMIC DNA]</scope>
    <source>
        <strain evidence="1 2">DSM 7051</strain>
    </source>
</reference>